<comment type="caution">
    <text evidence="2">The sequence shown here is derived from an EMBL/GenBank/DDBJ whole genome shotgun (WGS) entry which is preliminary data.</text>
</comment>
<accession>A0A561T0J4</accession>
<reference evidence="2 3" key="1">
    <citation type="submission" date="2019-06" db="EMBL/GenBank/DDBJ databases">
        <title>Sequencing the genomes of 1000 actinobacteria strains.</title>
        <authorList>
            <person name="Klenk H.-P."/>
        </authorList>
    </citation>
    <scope>NUCLEOTIDE SEQUENCE [LARGE SCALE GENOMIC DNA]</scope>
    <source>
        <strain evidence="2 3">DSM 45671</strain>
    </source>
</reference>
<gene>
    <name evidence="2" type="ORF">FHX44_116589</name>
</gene>
<dbReference type="SUPFAM" id="SSF160904">
    <property type="entry name" value="Jann2411-like"/>
    <property type="match status" value="1"/>
</dbReference>
<dbReference type="InterPro" id="IPR023286">
    <property type="entry name" value="ABATE_dom_sf"/>
</dbReference>
<dbReference type="Pfam" id="PF11706">
    <property type="entry name" value="zf-CGNR"/>
    <property type="match status" value="1"/>
</dbReference>
<dbReference type="PANTHER" id="PTHR35525:SF3">
    <property type="entry name" value="BLL6575 PROTEIN"/>
    <property type="match status" value="1"/>
</dbReference>
<dbReference type="InterPro" id="IPR010852">
    <property type="entry name" value="ABATE"/>
</dbReference>
<feature type="domain" description="Zinc finger CGNR" evidence="1">
    <location>
        <begin position="141"/>
        <end position="184"/>
    </location>
</feature>
<dbReference type="InterPro" id="IPR021005">
    <property type="entry name" value="Znf_CGNR"/>
</dbReference>
<keyword evidence="3" id="KW-1185">Reference proteome</keyword>
<dbReference type="Pfam" id="PF07336">
    <property type="entry name" value="ABATE"/>
    <property type="match status" value="1"/>
</dbReference>
<evidence type="ECO:0000259" key="1">
    <source>
        <dbReference type="Pfam" id="PF11706"/>
    </source>
</evidence>
<dbReference type="Proteomes" id="UP000321261">
    <property type="component" value="Unassembled WGS sequence"/>
</dbReference>
<dbReference type="PANTHER" id="PTHR35525">
    <property type="entry name" value="BLL6575 PROTEIN"/>
    <property type="match status" value="1"/>
</dbReference>
<organism evidence="2 3">
    <name type="scientific">Pseudonocardia hierapolitana</name>
    <dbReference type="NCBI Taxonomy" id="1128676"/>
    <lineage>
        <taxon>Bacteria</taxon>
        <taxon>Bacillati</taxon>
        <taxon>Actinomycetota</taxon>
        <taxon>Actinomycetes</taxon>
        <taxon>Pseudonocardiales</taxon>
        <taxon>Pseudonocardiaceae</taxon>
        <taxon>Pseudonocardia</taxon>
    </lineage>
</organism>
<dbReference type="Gene3D" id="1.10.3300.10">
    <property type="entry name" value="Jann2411-like domain"/>
    <property type="match status" value="1"/>
</dbReference>
<name>A0A561T0J4_9PSEU</name>
<evidence type="ECO:0000313" key="3">
    <source>
        <dbReference type="Proteomes" id="UP000321261"/>
    </source>
</evidence>
<dbReference type="AlphaFoldDB" id="A0A561T0J4"/>
<protein>
    <submittedName>
        <fullName evidence="2">Putative RNA-binding Zn ribbon-like protein</fullName>
    </submittedName>
</protein>
<evidence type="ECO:0000313" key="2">
    <source>
        <dbReference type="EMBL" id="TWF80646.1"/>
    </source>
</evidence>
<dbReference type="RefSeq" id="WP_170309129.1">
    <property type="nucleotide sequence ID" value="NZ_VIWU01000001.1"/>
</dbReference>
<proteinExistence type="predicted"/>
<dbReference type="EMBL" id="VIWU01000001">
    <property type="protein sequence ID" value="TWF80646.1"/>
    <property type="molecule type" value="Genomic_DNA"/>
</dbReference>
<sequence length="200" mass="21609">MSRADAPAPLDVVQDLVNTWFGRLSGGGDEGLQSPADLARWCRKHGVAVMDEAVTARELELALAVREGLRAALARHNDAAQPVDEAALGKLEEAAPELGLRVSLIDDEPALHPQDGSPVLRMMAALLGAAVPAARDRTWHRLKVCREPRCRAAFYDGSRNASGVWCSMSACGTAAKQRAFVERRRVRNAARRAAGREDHA</sequence>